<accession>A0AAV1KUN7</accession>
<proteinExistence type="predicted"/>
<dbReference type="EMBL" id="CAVLGL010000080">
    <property type="protein sequence ID" value="CAK1586485.1"/>
    <property type="molecule type" value="Genomic_DNA"/>
</dbReference>
<dbReference type="InterPro" id="IPR036691">
    <property type="entry name" value="Endo/exonu/phosph_ase_sf"/>
</dbReference>
<sequence length="116" mass="13193">MMNDRGIDVLCVNETKRKGRDVTAHGMYTAYWSGVDETERACQGVGVILSERMGQCVKEYECVSPRLLWIRMKVGLKKLFVIQVYAPTSTHNNEEVEKMHEDISGVIHSSKTHYTA</sequence>
<keyword evidence="2" id="KW-1185">Reference proteome</keyword>
<gene>
    <name evidence="1" type="ORF">PARMNEM_LOCUS7432</name>
</gene>
<dbReference type="AlphaFoldDB" id="A0AAV1KUN7"/>
<evidence type="ECO:0000313" key="1">
    <source>
        <dbReference type="EMBL" id="CAK1586485.1"/>
    </source>
</evidence>
<protein>
    <submittedName>
        <fullName evidence="1">Uncharacterized protein</fullName>
    </submittedName>
</protein>
<evidence type="ECO:0000313" key="2">
    <source>
        <dbReference type="Proteomes" id="UP001314205"/>
    </source>
</evidence>
<dbReference type="SUPFAM" id="SSF56219">
    <property type="entry name" value="DNase I-like"/>
    <property type="match status" value="1"/>
</dbReference>
<comment type="caution">
    <text evidence="1">The sequence shown here is derived from an EMBL/GenBank/DDBJ whole genome shotgun (WGS) entry which is preliminary data.</text>
</comment>
<organism evidence="1 2">
    <name type="scientific">Parnassius mnemosyne</name>
    <name type="common">clouded apollo</name>
    <dbReference type="NCBI Taxonomy" id="213953"/>
    <lineage>
        <taxon>Eukaryota</taxon>
        <taxon>Metazoa</taxon>
        <taxon>Ecdysozoa</taxon>
        <taxon>Arthropoda</taxon>
        <taxon>Hexapoda</taxon>
        <taxon>Insecta</taxon>
        <taxon>Pterygota</taxon>
        <taxon>Neoptera</taxon>
        <taxon>Endopterygota</taxon>
        <taxon>Lepidoptera</taxon>
        <taxon>Glossata</taxon>
        <taxon>Ditrysia</taxon>
        <taxon>Papilionoidea</taxon>
        <taxon>Papilionidae</taxon>
        <taxon>Parnassiinae</taxon>
        <taxon>Parnassini</taxon>
        <taxon>Parnassius</taxon>
        <taxon>Driopa</taxon>
    </lineage>
</organism>
<name>A0AAV1KUN7_9NEOP</name>
<reference evidence="1 2" key="1">
    <citation type="submission" date="2023-11" db="EMBL/GenBank/DDBJ databases">
        <authorList>
            <person name="Hedman E."/>
            <person name="Englund M."/>
            <person name="Stromberg M."/>
            <person name="Nyberg Akerstrom W."/>
            <person name="Nylinder S."/>
            <person name="Jareborg N."/>
            <person name="Kallberg Y."/>
            <person name="Kronander E."/>
        </authorList>
    </citation>
    <scope>NUCLEOTIDE SEQUENCE [LARGE SCALE GENOMIC DNA]</scope>
</reference>
<dbReference type="Gene3D" id="3.60.10.10">
    <property type="entry name" value="Endonuclease/exonuclease/phosphatase"/>
    <property type="match status" value="1"/>
</dbReference>
<dbReference type="Proteomes" id="UP001314205">
    <property type="component" value="Unassembled WGS sequence"/>
</dbReference>